<comment type="caution">
    <text evidence="5">The sequence shown here is derived from an EMBL/GenBank/DDBJ whole genome shotgun (WGS) entry which is preliminary data.</text>
</comment>
<sequence length="470" mass="52209">MSAPDLAPGRADRDPAPAPSPASSAKRLPPGPSRSRTPALLARMARDRLSVMTAAALKYGDAVRLPLGPKTLFFFNHPDHARRVLVDNAANYHKGIGLVHARRALGDGLLTSEGDLWKAQRKVIQPVFQPRRIARQTEAVAEEAAKLVARLRAREGTGPVDVRDAMTELTLGILGRTLLDADLSAYDSIGHSFEVVQDQAIFEMMSLSAVPAWVPLPQQRRFRTARDDLERIVAALAAERGAHPTEHGDDVLSRLVDALDAEPDETVRRQRMRDELVTLLLAGHETTASTLSWTFYLLDQHPLVWERVHDEVVDVLGDRLPTTADLHRLTYTTMVLQEVMRLYPPVWILPRKAQQEDEIGGFHVPAGAEVLICPYTLHRHPEFWAAPDRFDPERFAPGRERERNRYAYLPFGAGPRYCVGSSLGLLEATVVIALVVRELRLAKAPGWVPTPEPMLTLRVRGGLPMTVHSV</sequence>
<proteinExistence type="inferred from homology"/>
<dbReference type="InterPro" id="IPR002401">
    <property type="entry name" value="Cyt_P450_E_grp-I"/>
</dbReference>
<dbReference type="EMBL" id="JAMZDX010000002">
    <property type="protein sequence ID" value="MCP2308289.1"/>
    <property type="molecule type" value="Genomic_DNA"/>
</dbReference>
<dbReference type="PRINTS" id="PR00463">
    <property type="entry name" value="EP450I"/>
</dbReference>
<keyword evidence="3" id="KW-0408">Iron</keyword>
<dbReference type="Proteomes" id="UP001206483">
    <property type="component" value="Unassembled WGS sequence"/>
</dbReference>
<comment type="similarity">
    <text evidence="2 3">Belongs to the cytochrome P450 family.</text>
</comment>
<protein>
    <submittedName>
        <fullName evidence="5">Cytochrome P450</fullName>
    </submittedName>
</protein>
<dbReference type="Pfam" id="PF00067">
    <property type="entry name" value="p450"/>
    <property type="match status" value="1"/>
</dbReference>
<keyword evidence="3" id="KW-0560">Oxidoreductase</keyword>
<evidence type="ECO:0000256" key="1">
    <source>
        <dbReference type="ARBA" id="ARBA00001971"/>
    </source>
</evidence>
<dbReference type="SUPFAM" id="SSF48264">
    <property type="entry name" value="Cytochrome P450"/>
    <property type="match status" value="1"/>
</dbReference>
<dbReference type="InterPro" id="IPR050121">
    <property type="entry name" value="Cytochrome_P450_monoxygenase"/>
</dbReference>
<keyword evidence="3" id="KW-0349">Heme</keyword>
<dbReference type="PANTHER" id="PTHR24305:SF166">
    <property type="entry name" value="CYTOCHROME P450 12A4, MITOCHONDRIAL-RELATED"/>
    <property type="match status" value="1"/>
</dbReference>
<keyword evidence="3" id="KW-0503">Monooxygenase</keyword>
<comment type="cofactor">
    <cofactor evidence="1">
        <name>heme</name>
        <dbReference type="ChEBI" id="CHEBI:30413"/>
    </cofactor>
</comment>
<evidence type="ECO:0000256" key="4">
    <source>
        <dbReference type="SAM" id="MobiDB-lite"/>
    </source>
</evidence>
<dbReference type="PROSITE" id="PS00086">
    <property type="entry name" value="CYTOCHROME_P450"/>
    <property type="match status" value="1"/>
</dbReference>
<evidence type="ECO:0000313" key="5">
    <source>
        <dbReference type="EMBL" id="MCP2308289.1"/>
    </source>
</evidence>
<feature type="region of interest" description="Disordered" evidence="4">
    <location>
        <begin position="1"/>
        <end position="37"/>
    </location>
</feature>
<keyword evidence="3" id="KW-0479">Metal-binding</keyword>
<evidence type="ECO:0000256" key="3">
    <source>
        <dbReference type="RuleBase" id="RU000461"/>
    </source>
</evidence>
<dbReference type="PRINTS" id="PR00385">
    <property type="entry name" value="P450"/>
</dbReference>
<dbReference type="InterPro" id="IPR017972">
    <property type="entry name" value="Cyt_P450_CS"/>
</dbReference>
<dbReference type="InterPro" id="IPR036396">
    <property type="entry name" value="Cyt_P450_sf"/>
</dbReference>
<name>A0ABT1IT23_9ACTN</name>
<dbReference type="InterPro" id="IPR001128">
    <property type="entry name" value="Cyt_P450"/>
</dbReference>
<evidence type="ECO:0000313" key="6">
    <source>
        <dbReference type="Proteomes" id="UP001206483"/>
    </source>
</evidence>
<organism evidence="5 6">
    <name type="scientific">Kitasatospora paracochleata</name>
    <dbReference type="NCBI Taxonomy" id="58354"/>
    <lineage>
        <taxon>Bacteria</taxon>
        <taxon>Bacillati</taxon>
        <taxon>Actinomycetota</taxon>
        <taxon>Actinomycetes</taxon>
        <taxon>Kitasatosporales</taxon>
        <taxon>Streptomycetaceae</taxon>
        <taxon>Kitasatospora</taxon>
    </lineage>
</organism>
<dbReference type="PANTHER" id="PTHR24305">
    <property type="entry name" value="CYTOCHROME P450"/>
    <property type="match status" value="1"/>
</dbReference>
<dbReference type="Gene3D" id="1.10.630.10">
    <property type="entry name" value="Cytochrome P450"/>
    <property type="match status" value="1"/>
</dbReference>
<evidence type="ECO:0000256" key="2">
    <source>
        <dbReference type="ARBA" id="ARBA00010617"/>
    </source>
</evidence>
<dbReference type="CDD" id="cd20620">
    <property type="entry name" value="CYP132-like"/>
    <property type="match status" value="1"/>
</dbReference>
<reference evidence="5 6" key="1">
    <citation type="submission" date="2022-06" db="EMBL/GenBank/DDBJ databases">
        <title>Sequencing the genomes of 1000 actinobacteria strains.</title>
        <authorList>
            <person name="Klenk H.-P."/>
        </authorList>
    </citation>
    <scope>NUCLEOTIDE SEQUENCE [LARGE SCALE GENOMIC DNA]</scope>
    <source>
        <strain evidence="5 6">DSM 41656</strain>
    </source>
</reference>
<accession>A0ABT1IT23</accession>
<keyword evidence="6" id="KW-1185">Reference proteome</keyword>
<gene>
    <name evidence="5" type="ORF">FHR36_001413</name>
</gene>